<feature type="non-terminal residue" evidence="3">
    <location>
        <position position="175"/>
    </location>
</feature>
<evidence type="ECO:0000256" key="1">
    <source>
        <dbReference type="SAM" id="MobiDB-lite"/>
    </source>
</evidence>
<dbReference type="OrthoDB" id="10254444at2759"/>
<feature type="transmembrane region" description="Helical" evidence="2">
    <location>
        <begin position="66"/>
        <end position="88"/>
    </location>
</feature>
<sequence>MHIAHSRPDHHTAKALQETTDTMSRKRVKGSANPNGKPSSLRRGNSRANRELDHLPTTFLLSPITFVYSMLGMALCSTLFLIALPFLLEDIFLESQARAAQAANSQGSHSMSQSMGESITDMYEGETIDSLREILDREEPLHKMKEFHAPTLAYVTPWNGYGYTMARKYSNKFTH</sequence>
<dbReference type="EMBL" id="KQ243413">
    <property type="protein sequence ID" value="KNC75804.1"/>
    <property type="molecule type" value="Genomic_DNA"/>
</dbReference>
<keyword evidence="4" id="KW-1185">Reference proteome</keyword>
<dbReference type="Proteomes" id="UP000054560">
    <property type="component" value="Unassembled WGS sequence"/>
</dbReference>
<keyword evidence="2" id="KW-0812">Transmembrane</keyword>
<reference evidence="3 4" key="1">
    <citation type="submission" date="2011-02" db="EMBL/GenBank/DDBJ databases">
        <title>The Genome Sequence of Sphaeroforma arctica JP610.</title>
        <authorList>
            <consortium name="The Broad Institute Genome Sequencing Platform"/>
            <person name="Russ C."/>
            <person name="Cuomo C."/>
            <person name="Young S.K."/>
            <person name="Zeng Q."/>
            <person name="Gargeya S."/>
            <person name="Alvarado L."/>
            <person name="Berlin A."/>
            <person name="Chapman S.B."/>
            <person name="Chen Z."/>
            <person name="Freedman E."/>
            <person name="Gellesch M."/>
            <person name="Goldberg J."/>
            <person name="Griggs A."/>
            <person name="Gujja S."/>
            <person name="Heilman E."/>
            <person name="Heiman D."/>
            <person name="Howarth C."/>
            <person name="Mehta T."/>
            <person name="Neiman D."/>
            <person name="Pearson M."/>
            <person name="Roberts A."/>
            <person name="Saif S."/>
            <person name="Shea T."/>
            <person name="Shenoy N."/>
            <person name="Sisk P."/>
            <person name="Stolte C."/>
            <person name="Sykes S."/>
            <person name="White J."/>
            <person name="Yandava C."/>
            <person name="Burger G."/>
            <person name="Gray M.W."/>
            <person name="Holland P.W.H."/>
            <person name="King N."/>
            <person name="Lang F.B.F."/>
            <person name="Roger A.J."/>
            <person name="Ruiz-Trillo I."/>
            <person name="Haas B."/>
            <person name="Nusbaum C."/>
            <person name="Birren B."/>
        </authorList>
    </citation>
    <scope>NUCLEOTIDE SEQUENCE [LARGE SCALE GENOMIC DNA]</scope>
    <source>
        <strain evidence="3 4">JP610</strain>
    </source>
</reference>
<feature type="compositionally biased region" description="Polar residues" evidence="1">
    <location>
        <begin position="32"/>
        <end position="47"/>
    </location>
</feature>
<name>A0A0L0FGA1_9EUKA</name>
<dbReference type="AlphaFoldDB" id="A0A0L0FGA1"/>
<evidence type="ECO:0000313" key="4">
    <source>
        <dbReference type="Proteomes" id="UP000054560"/>
    </source>
</evidence>
<feature type="compositionally biased region" description="Basic and acidic residues" evidence="1">
    <location>
        <begin position="1"/>
        <end position="12"/>
    </location>
</feature>
<keyword evidence="2" id="KW-1133">Transmembrane helix</keyword>
<proteinExistence type="predicted"/>
<gene>
    <name evidence="3" type="ORF">SARC_11675</name>
</gene>
<organism evidence="3 4">
    <name type="scientific">Sphaeroforma arctica JP610</name>
    <dbReference type="NCBI Taxonomy" id="667725"/>
    <lineage>
        <taxon>Eukaryota</taxon>
        <taxon>Ichthyosporea</taxon>
        <taxon>Ichthyophonida</taxon>
        <taxon>Sphaeroforma</taxon>
    </lineage>
</organism>
<keyword evidence="2" id="KW-0472">Membrane</keyword>
<evidence type="ECO:0000313" key="3">
    <source>
        <dbReference type="EMBL" id="KNC75804.1"/>
    </source>
</evidence>
<dbReference type="GeneID" id="25912179"/>
<protein>
    <submittedName>
        <fullName evidence="3">Uncharacterized protein</fullName>
    </submittedName>
</protein>
<dbReference type="RefSeq" id="XP_014149706.1">
    <property type="nucleotide sequence ID" value="XM_014294231.1"/>
</dbReference>
<accession>A0A0L0FGA1</accession>
<evidence type="ECO:0000256" key="2">
    <source>
        <dbReference type="SAM" id="Phobius"/>
    </source>
</evidence>
<feature type="region of interest" description="Disordered" evidence="1">
    <location>
        <begin position="1"/>
        <end position="49"/>
    </location>
</feature>